<organism evidence="3 4">
    <name type="scientific">Streptomyces filipinensis</name>
    <dbReference type="NCBI Taxonomy" id="66887"/>
    <lineage>
        <taxon>Bacteria</taxon>
        <taxon>Bacillati</taxon>
        <taxon>Actinomycetota</taxon>
        <taxon>Actinomycetes</taxon>
        <taxon>Kitasatosporales</taxon>
        <taxon>Streptomycetaceae</taxon>
        <taxon>Streptomyces</taxon>
    </lineage>
</organism>
<dbReference type="PANTHER" id="PTHR30349:SF64">
    <property type="entry name" value="PROPHAGE INTEGRASE INTD-RELATED"/>
    <property type="match status" value="1"/>
</dbReference>
<dbReference type="GO" id="GO:0015074">
    <property type="term" value="P:DNA integration"/>
    <property type="evidence" value="ECO:0007669"/>
    <property type="project" value="InterPro"/>
</dbReference>
<dbReference type="GO" id="GO:0003677">
    <property type="term" value="F:DNA binding"/>
    <property type="evidence" value="ECO:0007669"/>
    <property type="project" value="InterPro"/>
</dbReference>
<dbReference type="AlphaFoldDB" id="A0A918ILK6"/>
<dbReference type="SUPFAM" id="SSF56349">
    <property type="entry name" value="DNA breaking-rejoining enzymes"/>
    <property type="match status" value="1"/>
</dbReference>
<dbReference type="InterPro" id="IPR050090">
    <property type="entry name" value="Tyrosine_recombinase_XerCD"/>
</dbReference>
<dbReference type="InterPro" id="IPR002104">
    <property type="entry name" value="Integrase_catalytic"/>
</dbReference>
<dbReference type="EMBL" id="BMTD01000036">
    <property type="protein sequence ID" value="GGV29567.1"/>
    <property type="molecule type" value="Genomic_DNA"/>
</dbReference>
<evidence type="ECO:0000259" key="2">
    <source>
        <dbReference type="PROSITE" id="PS51898"/>
    </source>
</evidence>
<dbReference type="PANTHER" id="PTHR30349">
    <property type="entry name" value="PHAGE INTEGRASE-RELATED"/>
    <property type="match status" value="1"/>
</dbReference>
<sequence>MECRPAHQGPVFVPSRLHRKARMDQRTRERLPVLPVLIDTVDRRRRAAAELLAAAEQTRPGDLIPDTAGTLRRAVAPKAAGHLTWAEETSTGRRRNLTHEETEAFWAFAAIEVLRLTGIRNEELLELTHHSITEYRLPSTGEVVPLLQVAPSKTDSERLLLVSPELADILSTIIRRLRGSNGAIPLVTSYDVHERVWNPPMPLLFQRDIGTEHRAFTPTALRKLLINALAATGLTDAASEPLVFSPHDFRRIFVTDAIINGLPPHIAQMLCGHKSLDTTMGYKAIYPAETIEAHRAFIARRRATRPSDEYRTPTEEEWDAFLAHFEKRKVSIGTCARAFSSPCVHEHACVRCSLLRPDPAQLGRLEEIRDNLIARIAEAEREGWLGEVEGLRVSLAGAEDKLAQIGRRPSDDNTVDLGLPAVRSRT</sequence>
<dbReference type="PROSITE" id="PS51898">
    <property type="entry name" value="TYR_RECOMBINASE"/>
    <property type="match status" value="1"/>
</dbReference>
<dbReference type="InterPro" id="IPR011010">
    <property type="entry name" value="DNA_brk_join_enz"/>
</dbReference>
<gene>
    <name evidence="3" type="ORF">GCM10010260_82650</name>
</gene>
<keyword evidence="4" id="KW-1185">Reference proteome</keyword>
<name>A0A918ILK6_9ACTN</name>
<dbReference type="Proteomes" id="UP000618795">
    <property type="component" value="Unassembled WGS sequence"/>
</dbReference>
<dbReference type="Pfam" id="PF00589">
    <property type="entry name" value="Phage_integrase"/>
    <property type="match status" value="1"/>
</dbReference>
<evidence type="ECO:0000313" key="3">
    <source>
        <dbReference type="EMBL" id="GGV29567.1"/>
    </source>
</evidence>
<dbReference type="CDD" id="cd00397">
    <property type="entry name" value="DNA_BRE_C"/>
    <property type="match status" value="1"/>
</dbReference>
<evidence type="ECO:0000313" key="4">
    <source>
        <dbReference type="Proteomes" id="UP000618795"/>
    </source>
</evidence>
<protein>
    <recommendedName>
        <fullName evidence="2">Tyr recombinase domain-containing protein</fullName>
    </recommendedName>
</protein>
<accession>A0A918ILK6</accession>
<reference evidence="3" key="2">
    <citation type="submission" date="2020-09" db="EMBL/GenBank/DDBJ databases">
        <authorList>
            <person name="Sun Q."/>
            <person name="Ohkuma M."/>
        </authorList>
    </citation>
    <scope>NUCLEOTIDE SEQUENCE</scope>
    <source>
        <strain evidence="3">JCM 4369</strain>
    </source>
</reference>
<reference evidence="3" key="1">
    <citation type="journal article" date="2014" name="Int. J. Syst. Evol. Microbiol.">
        <title>Complete genome sequence of Corynebacterium casei LMG S-19264T (=DSM 44701T), isolated from a smear-ripened cheese.</title>
        <authorList>
            <consortium name="US DOE Joint Genome Institute (JGI-PGF)"/>
            <person name="Walter F."/>
            <person name="Albersmeier A."/>
            <person name="Kalinowski J."/>
            <person name="Ruckert C."/>
        </authorList>
    </citation>
    <scope>NUCLEOTIDE SEQUENCE</scope>
    <source>
        <strain evidence="3">JCM 4369</strain>
    </source>
</reference>
<feature type="domain" description="Tyr recombinase" evidence="2">
    <location>
        <begin position="78"/>
        <end position="295"/>
    </location>
</feature>
<dbReference type="GO" id="GO:0006310">
    <property type="term" value="P:DNA recombination"/>
    <property type="evidence" value="ECO:0007669"/>
    <property type="project" value="UniProtKB-KW"/>
</dbReference>
<evidence type="ECO:0000256" key="1">
    <source>
        <dbReference type="ARBA" id="ARBA00023172"/>
    </source>
</evidence>
<proteinExistence type="predicted"/>
<dbReference type="Gene3D" id="1.10.443.10">
    <property type="entry name" value="Intergrase catalytic core"/>
    <property type="match status" value="1"/>
</dbReference>
<comment type="caution">
    <text evidence="3">The sequence shown here is derived from an EMBL/GenBank/DDBJ whole genome shotgun (WGS) entry which is preliminary data.</text>
</comment>
<keyword evidence="1" id="KW-0233">DNA recombination</keyword>
<dbReference type="InterPro" id="IPR013762">
    <property type="entry name" value="Integrase-like_cat_sf"/>
</dbReference>